<dbReference type="Pfam" id="PF00356">
    <property type="entry name" value="LacI"/>
    <property type="match status" value="1"/>
</dbReference>
<keyword evidence="6" id="KW-1185">Reference proteome</keyword>
<dbReference type="CDD" id="cd06267">
    <property type="entry name" value="PBP1_LacI_sugar_binding-like"/>
    <property type="match status" value="1"/>
</dbReference>
<dbReference type="EMBL" id="BJUV01000003">
    <property type="protein sequence ID" value="GEK82231.1"/>
    <property type="molecule type" value="Genomic_DNA"/>
</dbReference>
<organism evidence="5 6">
    <name type="scientific">Frigoribacterium faeni</name>
    <dbReference type="NCBI Taxonomy" id="145483"/>
    <lineage>
        <taxon>Bacteria</taxon>
        <taxon>Bacillati</taxon>
        <taxon>Actinomycetota</taxon>
        <taxon>Actinomycetes</taxon>
        <taxon>Micrococcales</taxon>
        <taxon>Microbacteriaceae</taxon>
        <taxon>Frigoribacterium</taxon>
    </lineage>
</organism>
<evidence type="ECO:0000256" key="2">
    <source>
        <dbReference type="ARBA" id="ARBA00023125"/>
    </source>
</evidence>
<gene>
    <name evidence="5" type="primary">lacI</name>
    <name evidence="5" type="ORF">FFA01_05400</name>
</gene>
<dbReference type="PANTHER" id="PTHR30146:SF138">
    <property type="entry name" value="TRANSCRIPTIONAL REGULATORY PROTEIN"/>
    <property type="match status" value="1"/>
</dbReference>
<keyword evidence="1" id="KW-0805">Transcription regulation</keyword>
<evidence type="ECO:0000256" key="1">
    <source>
        <dbReference type="ARBA" id="ARBA00023015"/>
    </source>
</evidence>
<name>A0ABQ0UPY6_9MICO</name>
<dbReference type="SUPFAM" id="SSF53822">
    <property type="entry name" value="Periplasmic binding protein-like I"/>
    <property type="match status" value="1"/>
</dbReference>
<dbReference type="PROSITE" id="PS50932">
    <property type="entry name" value="HTH_LACI_2"/>
    <property type="match status" value="1"/>
</dbReference>
<protein>
    <submittedName>
        <fullName evidence="5">LacI family transcriptional regulator</fullName>
    </submittedName>
</protein>
<dbReference type="InterPro" id="IPR046335">
    <property type="entry name" value="LacI/GalR-like_sensor"/>
</dbReference>
<evidence type="ECO:0000313" key="5">
    <source>
        <dbReference type="EMBL" id="GEK82231.1"/>
    </source>
</evidence>
<sequence>MLIRVKEPRRRTLQDVADAAGLSKAATSYALRGLRGSPETQSRVLRVASELGYTVDPVARALAGGRSSNVVIVGSLRDLWQQDLAVMLSRALAEQALSASIADVDASPAREEAVLAALNSRQVDAVVALPVDPSALYWADVPDDIRLVSIGDALAHRPDSPVVLFDNATGVGTGLRHLAELGHRTVGVLAPALPATPGRPAEMLATSLGAELGLVVTVTATPAAVGEAADATERLLRTAPRPTALLCLSDSIAFGAYAAARRVGLEVPLDLSVLGYDDSAMAPLVEPQLSTFAWDETAIVDAAVDALRTPLDELDAEPRRHVFRPDFMPRGSTASPA</sequence>
<dbReference type="InterPro" id="IPR028082">
    <property type="entry name" value="Peripla_BP_I"/>
</dbReference>
<dbReference type="Proteomes" id="UP000321154">
    <property type="component" value="Unassembled WGS sequence"/>
</dbReference>
<proteinExistence type="predicted"/>
<evidence type="ECO:0000256" key="3">
    <source>
        <dbReference type="ARBA" id="ARBA00023163"/>
    </source>
</evidence>
<dbReference type="InterPro" id="IPR010982">
    <property type="entry name" value="Lambda_DNA-bd_dom_sf"/>
</dbReference>
<dbReference type="Gene3D" id="3.40.50.2300">
    <property type="match status" value="2"/>
</dbReference>
<comment type="caution">
    <text evidence="5">The sequence shown here is derived from an EMBL/GenBank/DDBJ whole genome shotgun (WGS) entry which is preliminary data.</text>
</comment>
<keyword evidence="2" id="KW-0238">DNA-binding</keyword>
<dbReference type="Gene3D" id="1.10.260.40">
    <property type="entry name" value="lambda repressor-like DNA-binding domains"/>
    <property type="match status" value="1"/>
</dbReference>
<dbReference type="Pfam" id="PF13377">
    <property type="entry name" value="Peripla_BP_3"/>
    <property type="match status" value="1"/>
</dbReference>
<dbReference type="InterPro" id="IPR000843">
    <property type="entry name" value="HTH_LacI"/>
</dbReference>
<dbReference type="SMART" id="SM00354">
    <property type="entry name" value="HTH_LACI"/>
    <property type="match status" value="1"/>
</dbReference>
<evidence type="ECO:0000313" key="6">
    <source>
        <dbReference type="Proteomes" id="UP000321154"/>
    </source>
</evidence>
<reference evidence="5 6" key="1">
    <citation type="submission" date="2019-07" db="EMBL/GenBank/DDBJ databases">
        <title>Whole genome shotgun sequence of Frigoribacterium faeni NBRC 103066.</title>
        <authorList>
            <person name="Hosoyama A."/>
            <person name="Uohara A."/>
            <person name="Ohji S."/>
            <person name="Ichikawa N."/>
        </authorList>
    </citation>
    <scope>NUCLEOTIDE SEQUENCE [LARGE SCALE GENOMIC DNA]</scope>
    <source>
        <strain evidence="5 6">NBRC 103066</strain>
    </source>
</reference>
<feature type="domain" description="HTH lacI-type" evidence="4">
    <location>
        <begin position="11"/>
        <end position="64"/>
    </location>
</feature>
<evidence type="ECO:0000259" key="4">
    <source>
        <dbReference type="PROSITE" id="PS50932"/>
    </source>
</evidence>
<dbReference type="PANTHER" id="PTHR30146">
    <property type="entry name" value="LACI-RELATED TRANSCRIPTIONAL REPRESSOR"/>
    <property type="match status" value="1"/>
</dbReference>
<accession>A0ABQ0UPY6</accession>
<dbReference type="SUPFAM" id="SSF47413">
    <property type="entry name" value="lambda repressor-like DNA-binding domains"/>
    <property type="match status" value="1"/>
</dbReference>
<keyword evidence="3" id="KW-0804">Transcription</keyword>
<dbReference type="CDD" id="cd01392">
    <property type="entry name" value="HTH_LacI"/>
    <property type="match status" value="1"/>
</dbReference>